<keyword evidence="2" id="KW-0012">Acyltransferase</keyword>
<evidence type="ECO:0000256" key="1">
    <source>
        <dbReference type="ARBA" id="ARBA00022679"/>
    </source>
</evidence>
<keyword evidence="1" id="KW-0808">Transferase</keyword>
<protein>
    <submittedName>
        <fullName evidence="5">Ketoacyl-ACP synthase III</fullName>
    </submittedName>
</protein>
<dbReference type="GO" id="GO:0006633">
    <property type="term" value="P:fatty acid biosynthetic process"/>
    <property type="evidence" value="ECO:0007669"/>
    <property type="project" value="InterPro"/>
</dbReference>
<evidence type="ECO:0000259" key="3">
    <source>
        <dbReference type="Pfam" id="PF08541"/>
    </source>
</evidence>
<dbReference type="GO" id="GO:0044550">
    <property type="term" value="P:secondary metabolite biosynthetic process"/>
    <property type="evidence" value="ECO:0007669"/>
    <property type="project" value="TreeGrafter"/>
</dbReference>
<dbReference type="GO" id="GO:0004315">
    <property type="term" value="F:3-oxoacyl-[acyl-carrier-protein] synthase activity"/>
    <property type="evidence" value="ECO:0007669"/>
    <property type="project" value="InterPro"/>
</dbReference>
<dbReference type="Pfam" id="PF08541">
    <property type="entry name" value="ACP_syn_III_C"/>
    <property type="match status" value="1"/>
</dbReference>
<gene>
    <name evidence="5" type="ORF">FPZ43_17020</name>
</gene>
<feature type="domain" description="Beta-ketoacyl-[acyl-carrier-protein] synthase III N-terminal" evidence="4">
    <location>
        <begin position="111"/>
        <end position="188"/>
    </location>
</feature>
<evidence type="ECO:0000313" key="6">
    <source>
        <dbReference type="Proteomes" id="UP000320042"/>
    </source>
</evidence>
<dbReference type="RefSeq" id="WP_146383145.1">
    <property type="nucleotide sequence ID" value="NZ_VOEJ01000009.1"/>
</dbReference>
<dbReference type="Proteomes" id="UP000320042">
    <property type="component" value="Unassembled WGS sequence"/>
</dbReference>
<dbReference type="Gene3D" id="3.40.47.10">
    <property type="match status" value="1"/>
</dbReference>
<evidence type="ECO:0000259" key="4">
    <source>
        <dbReference type="Pfam" id="PF08545"/>
    </source>
</evidence>
<dbReference type="InterPro" id="IPR013747">
    <property type="entry name" value="ACP_syn_III_C"/>
</dbReference>
<comment type="caution">
    <text evidence="5">The sequence shown here is derived from an EMBL/GenBank/DDBJ whole genome shotgun (WGS) entry which is preliminary data.</text>
</comment>
<dbReference type="CDD" id="cd00830">
    <property type="entry name" value="KAS_III"/>
    <property type="match status" value="1"/>
</dbReference>
<accession>A0A563U0L9</accession>
<organism evidence="5 6">
    <name type="scientific">Mucilaginibacter pallidiroseus</name>
    <dbReference type="NCBI Taxonomy" id="2599295"/>
    <lineage>
        <taxon>Bacteria</taxon>
        <taxon>Pseudomonadati</taxon>
        <taxon>Bacteroidota</taxon>
        <taxon>Sphingobacteriia</taxon>
        <taxon>Sphingobacteriales</taxon>
        <taxon>Sphingobacteriaceae</taxon>
        <taxon>Mucilaginibacter</taxon>
    </lineage>
</organism>
<dbReference type="PANTHER" id="PTHR34069">
    <property type="entry name" value="3-OXOACYL-[ACYL-CARRIER-PROTEIN] SYNTHASE 3"/>
    <property type="match status" value="1"/>
</dbReference>
<sequence length="350" mass="38003">MAFLSIRNVELKGVAACVPANVEENIALSNIPDVEKLIKTTGVERKRKVTPGICTSDLCFEAAEKLISELNWNKADIQALIFVTQTPDFIVPATSCILQDRLALPVDCLTLDISLGCSGFVYGLSTLASYMQNGMITKALLLAGDTSSMTCSVNDKSTYPLFGDAGTATALEYVEGSEGFKFHLGSDGRGFKDIIINDGGYRNQVNADSLYETTVSEGISRNSLQLSLDGMNVFSFGISKAPESVNLLIEKFSIDKAAVNFAFFHQANKMMNDRIRKKLQFEEEQVPSSLKDFGNTSSASIPLTMVTQTAAQLQTGEQHIIACGFGVGLSWASMYCKTKLLVIPQLLIHD</sequence>
<dbReference type="EMBL" id="VOEJ01000009">
    <property type="protein sequence ID" value="TWR25174.1"/>
    <property type="molecule type" value="Genomic_DNA"/>
</dbReference>
<dbReference type="AlphaFoldDB" id="A0A563U0L9"/>
<dbReference type="InterPro" id="IPR013751">
    <property type="entry name" value="ACP_syn_III_N"/>
</dbReference>
<dbReference type="Pfam" id="PF08545">
    <property type="entry name" value="ACP_syn_III"/>
    <property type="match status" value="1"/>
</dbReference>
<evidence type="ECO:0000256" key="2">
    <source>
        <dbReference type="ARBA" id="ARBA00023315"/>
    </source>
</evidence>
<feature type="domain" description="Beta-ketoacyl-[acyl-carrier-protein] synthase III C-terminal" evidence="3">
    <location>
        <begin position="252"/>
        <end position="336"/>
    </location>
</feature>
<dbReference type="InterPro" id="IPR016039">
    <property type="entry name" value="Thiolase-like"/>
</dbReference>
<dbReference type="PANTHER" id="PTHR34069:SF2">
    <property type="entry name" value="BETA-KETOACYL-[ACYL-CARRIER-PROTEIN] SYNTHASE III"/>
    <property type="match status" value="1"/>
</dbReference>
<proteinExistence type="predicted"/>
<dbReference type="OrthoDB" id="9815506at2"/>
<name>A0A563U0L9_9SPHI</name>
<dbReference type="SUPFAM" id="SSF53901">
    <property type="entry name" value="Thiolase-like"/>
    <property type="match status" value="1"/>
</dbReference>
<keyword evidence="6" id="KW-1185">Reference proteome</keyword>
<evidence type="ECO:0000313" key="5">
    <source>
        <dbReference type="EMBL" id="TWR25174.1"/>
    </source>
</evidence>
<reference evidence="5 6" key="1">
    <citation type="submission" date="2019-07" db="EMBL/GenBank/DDBJ databases">
        <authorList>
            <person name="Kim J."/>
        </authorList>
    </citation>
    <scope>NUCLEOTIDE SEQUENCE [LARGE SCALE GENOMIC DNA]</scope>
    <source>
        <strain evidence="6">dk17</strain>
    </source>
</reference>